<dbReference type="Gene3D" id="1.10.10.10">
    <property type="entry name" value="Winged helix-like DNA-binding domain superfamily/Winged helix DNA-binding domain"/>
    <property type="match status" value="1"/>
</dbReference>
<organism evidence="2 3">
    <name type="scientific">Natronococcus jeotgali DSM 18795</name>
    <dbReference type="NCBI Taxonomy" id="1227498"/>
    <lineage>
        <taxon>Archaea</taxon>
        <taxon>Methanobacteriati</taxon>
        <taxon>Methanobacteriota</taxon>
        <taxon>Stenosarchaea group</taxon>
        <taxon>Halobacteria</taxon>
        <taxon>Halobacteriales</taxon>
        <taxon>Natrialbaceae</taxon>
        <taxon>Natronococcus</taxon>
    </lineage>
</organism>
<accession>L9WQW0</accession>
<reference evidence="2 3" key="1">
    <citation type="journal article" date="2014" name="PLoS Genet.">
        <title>Phylogenetically driven sequencing of extremely halophilic archaea reveals strategies for static and dynamic osmo-response.</title>
        <authorList>
            <person name="Becker E.A."/>
            <person name="Seitzer P.M."/>
            <person name="Tritt A."/>
            <person name="Larsen D."/>
            <person name="Krusor M."/>
            <person name="Yao A.I."/>
            <person name="Wu D."/>
            <person name="Madern D."/>
            <person name="Eisen J.A."/>
            <person name="Darling A.E."/>
            <person name="Facciotti M.T."/>
        </authorList>
    </citation>
    <scope>NUCLEOTIDE SEQUENCE [LARGE SCALE GENOMIC DNA]</scope>
    <source>
        <strain evidence="2 3">DSM 18795</strain>
    </source>
</reference>
<dbReference type="Pfam" id="PF24035">
    <property type="entry name" value="DUF7344"/>
    <property type="match status" value="1"/>
</dbReference>
<dbReference type="AlphaFoldDB" id="L9WQW0"/>
<sequence>MTRGRPDPDVVFDLLANRRRRRVLAVLSAEDRRLTVNDLTTAIALEESGPTIADVPGEAIEDIFLSLQHVHVPKLAALELIEYDGERRLVEPTDRLAALEPSLSAVLDGDLESPAWPDPAESQ</sequence>
<gene>
    <name evidence="2" type="ORF">C492_20835</name>
</gene>
<keyword evidence="3" id="KW-1185">Reference proteome</keyword>
<comment type="caution">
    <text evidence="2">The sequence shown here is derived from an EMBL/GenBank/DDBJ whole genome shotgun (WGS) entry which is preliminary data.</text>
</comment>
<dbReference type="Proteomes" id="UP000011531">
    <property type="component" value="Unassembled WGS sequence"/>
</dbReference>
<dbReference type="InterPro" id="IPR055768">
    <property type="entry name" value="DUF7344"/>
</dbReference>
<name>L9WQW0_9EURY</name>
<dbReference type="EMBL" id="AOIA01000162">
    <property type="protein sequence ID" value="ELY51566.1"/>
    <property type="molecule type" value="Genomic_DNA"/>
</dbReference>
<dbReference type="InterPro" id="IPR036388">
    <property type="entry name" value="WH-like_DNA-bd_sf"/>
</dbReference>
<protein>
    <recommendedName>
        <fullName evidence="1">DUF7344 domain-containing protein</fullName>
    </recommendedName>
</protein>
<proteinExistence type="predicted"/>
<dbReference type="RefSeq" id="WP_008427011.1">
    <property type="nucleotide sequence ID" value="NZ_AOIA01000162.1"/>
</dbReference>
<dbReference type="OrthoDB" id="247722at2157"/>
<evidence type="ECO:0000313" key="3">
    <source>
        <dbReference type="Proteomes" id="UP000011531"/>
    </source>
</evidence>
<feature type="domain" description="DUF7344" evidence="1">
    <location>
        <begin position="12"/>
        <end position="91"/>
    </location>
</feature>
<evidence type="ECO:0000313" key="2">
    <source>
        <dbReference type="EMBL" id="ELY51566.1"/>
    </source>
</evidence>
<evidence type="ECO:0000259" key="1">
    <source>
        <dbReference type="Pfam" id="PF24035"/>
    </source>
</evidence>